<dbReference type="InterPro" id="IPR015003">
    <property type="entry name" value="DUF1853"/>
</dbReference>
<evidence type="ECO:0000313" key="2">
    <source>
        <dbReference type="EMBL" id="UYF72287.1"/>
    </source>
</evidence>
<dbReference type="EMBL" id="CP089051">
    <property type="protein sequence ID" value="UYF72287.1"/>
    <property type="molecule type" value="Genomic_DNA"/>
</dbReference>
<gene>
    <name evidence="1" type="ORF">DHW29_02590</name>
    <name evidence="2" type="ORF">LSO60_03115</name>
</gene>
<organism evidence="1 3">
    <name type="scientific">Acinetobacter ursingii</name>
    <dbReference type="NCBI Taxonomy" id="108980"/>
    <lineage>
        <taxon>Bacteria</taxon>
        <taxon>Pseudomonadati</taxon>
        <taxon>Pseudomonadota</taxon>
        <taxon>Gammaproteobacteria</taxon>
        <taxon>Moraxellales</taxon>
        <taxon>Moraxellaceae</taxon>
        <taxon>Acinetobacter</taxon>
    </lineage>
</organism>
<accession>A0A3D2SK61</accession>
<reference evidence="1 3" key="1">
    <citation type="journal article" date="2018" name="Nat. Biotechnol.">
        <title>A standardized bacterial taxonomy based on genome phylogeny substantially revises the tree of life.</title>
        <authorList>
            <person name="Parks D.H."/>
            <person name="Chuvochina M."/>
            <person name="Waite D.W."/>
            <person name="Rinke C."/>
            <person name="Skarshewski A."/>
            <person name="Chaumeil P.A."/>
            <person name="Hugenholtz P."/>
        </authorList>
    </citation>
    <scope>NUCLEOTIDE SEQUENCE [LARGE SCALE GENOMIC DNA]</scope>
    <source>
        <strain evidence="1">UBA9669</strain>
    </source>
</reference>
<evidence type="ECO:0000313" key="1">
    <source>
        <dbReference type="EMBL" id="HCK29182.1"/>
    </source>
</evidence>
<evidence type="ECO:0000313" key="3">
    <source>
        <dbReference type="Proteomes" id="UP000263596"/>
    </source>
</evidence>
<dbReference type="AlphaFoldDB" id="A0A3D2SK61"/>
<protein>
    <submittedName>
        <fullName evidence="1">DUF1853 domain-containing protein</fullName>
    </submittedName>
    <submittedName>
        <fullName evidence="2">DUF1853 family protein</fullName>
    </submittedName>
</protein>
<reference evidence="2" key="2">
    <citation type="journal article" date="2022" name="J Glob Antimicrob Resist">
        <title>Comparative analysis of IMP-4- and OXA-58-containing plasmids of three carbapenemase-producing Acinetobacter ursingii strains in the Netherlands.</title>
        <authorList>
            <person name="Hendrickx A.P.A."/>
            <person name="Schade R.P."/>
            <person name="Landman F."/>
            <person name="Bosch T."/>
            <person name="Schouls L.M."/>
            <person name="van Dijk K."/>
        </authorList>
    </citation>
    <scope>NUCLEOTIDE SEQUENCE</scope>
    <source>
        <strain evidence="2">RIVM_C010559</strain>
    </source>
</reference>
<sequence>MPSSLFKSEYFEPWLQFKQPSVRQLAFCLASPNIIKSIPDELSIHYHFDLHTANFWQQQFKTYQPRLDKLDQSPAPLLDFLNQLKSTRLGLRFEYLLWFWLRDADYHPYQLLGHSIQQIQGARTLGELDFLVLNQDTNDIEHWEVALKYYLGEADLSLGCWFGLNRDDTLSKKMNHFTQRQFQFVQVEEHLIQKRYALLKGQLYLPEASFDNTGSLDWIQPQRRLGQWGNQTKKSYYRLKRHEWLCPNLNQSSNEAIWWTNGLYFNPKSDIQNYMYRQHLLTYK</sequence>
<dbReference type="RefSeq" id="WP_049173617.1">
    <property type="nucleotide sequence ID" value="NZ_BKFK01000021.1"/>
</dbReference>
<dbReference type="Proteomes" id="UP000263596">
    <property type="component" value="Unassembled WGS sequence"/>
</dbReference>
<name>A0A3D2SK61_9GAMM</name>
<dbReference type="EMBL" id="DPVE01000047">
    <property type="protein sequence ID" value="HCK29182.1"/>
    <property type="molecule type" value="Genomic_DNA"/>
</dbReference>
<dbReference type="Proteomes" id="UP001164064">
    <property type="component" value="Chromosome"/>
</dbReference>
<dbReference type="Pfam" id="PF08907">
    <property type="entry name" value="DUF1853"/>
    <property type="match status" value="1"/>
</dbReference>
<proteinExistence type="predicted"/>